<sequence>MQPDREAAKHTACAHYARLLEECHNSSYARRMLGACNNEKDALSACMRQFSHDYARQRLANARENAAAKNANANAWDDLERDEALLRQLVEREKAKRNS</sequence>
<keyword evidence="2" id="KW-1015">Disulfide bond</keyword>
<keyword evidence="3" id="KW-0472">Membrane</keyword>
<dbReference type="FunCoup" id="I2H8K8">
    <property type="interactions" value="79"/>
</dbReference>
<dbReference type="OrthoDB" id="532630at2759"/>
<gene>
    <name evidence="4" type="primary">TBLA0I00490</name>
    <name evidence="4" type="ORF">TBLA_0I00490</name>
</gene>
<keyword evidence="3" id="KW-0143">Chaperone</keyword>
<dbReference type="InterPro" id="IPR013892">
    <property type="entry name" value="Cyt_c_biogenesis_Cmc1-like"/>
</dbReference>
<evidence type="ECO:0000256" key="2">
    <source>
        <dbReference type="ARBA" id="ARBA00023157"/>
    </source>
</evidence>
<evidence type="ECO:0000313" key="5">
    <source>
        <dbReference type="Proteomes" id="UP000002866"/>
    </source>
</evidence>
<comment type="similarity">
    <text evidence="1 3">Belongs to the CMC family.</text>
</comment>
<name>I2H8K8_HENB6</name>
<organism evidence="4 5">
    <name type="scientific">Henningerozyma blattae (strain ATCC 34711 / CBS 6284 / DSM 70876 / NBRC 10599 / NRRL Y-10934 / UCD 77-7)</name>
    <name type="common">Yeast</name>
    <name type="synonym">Tetrapisispora blattae</name>
    <dbReference type="NCBI Taxonomy" id="1071380"/>
    <lineage>
        <taxon>Eukaryota</taxon>
        <taxon>Fungi</taxon>
        <taxon>Dikarya</taxon>
        <taxon>Ascomycota</taxon>
        <taxon>Saccharomycotina</taxon>
        <taxon>Saccharomycetes</taxon>
        <taxon>Saccharomycetales</taxon>
        <taxon>Saccharomycetaceae</taxon>
        <taxon>Henningerozyma</taxon>
    </lineage>
</organism>
<comment type="function">
    <text evidence="3">Required for mitochondrial cytochrome c oxidase (COX) assembly and respiration.</text>
</comment>
<dbReference type="STRING" id="1071380.I2H8K8"/>
<dbReference type="GeneID" id="14497863"/>
<dbReference type="InParanoid" id="I2H8K8"/>
<accession>I2H8K8</accession>
<dbReference type="RefSeq" id="XP_004182229.1">
    <property type="nucleotide sequence ID" value="XM_004182181.1"/>
</dbReference>
<comment type="subcellular location">
    <subcellularLocation>
        <location evidence="3">Mitochondrion inner membrane</location>
    </subcellularLocation>
</comment>
<dbReference type="HOGENOM" id="CLU_169286_3_1_1"/>
<keyword evidence="3" id="KW-0999">Mitochondrion inner membrane</keyword>
<proteinExistence type="inferred from homology"/>
<evidence type="ECO:0000313" key="4">
    <source>
        <dbReference type="EMBL" id="CCH62710.1"/>
    </source>
</evidence>
<dbReference type="GO" id="GO:0005743">
    <property type="term" value="C:mitochondrial inner membrane"/>
    <property type="evidence" value="ECO:0007669"/>
    <property type="project" value="UniProtKB-SubCell"/>
</dbReference>
<dbReference type="Pfam" id="PF08583">
    <property type="entry name" value="Cmc1"/>
    <property type="match status" value="1"/>
</dbReference>
<evidence type="ECO:0000256" key="3">
    <source>
        <dbReference type="RuleBase" id="RU364104"/>
    </source>
</evidence>
<reference evidence="4 5" key="1">
    <citation type="journal article" date="2011" name="Proc. Natl. Acad. Sci. U.S.A.">
        <title>Evolutionary erosion of yeast sex chromosomes by mating-type switching accidents.</title>
        <authorList>
            <person name="Gordon J.L."/>
            <person name="Armisen D."/>
            <person name="Proux-Wera E."/>
            <person name="Oheigeartaigh S.S."/>
            <person name="Byrne K.P."/>
            <person name="Wolfe K.H."/>
        </authorList>
    </citation>
    <scope>NUCLEOTIDE SEQUENCE [LARGE SCALE GENOMIC DNA]</scope>
    <source>
        <strain evidence="5">ATCC 34711 / CBS 6284 / DSM 70876 / NBRC 10599 / NRRL Y-10934 / UCD 77-7</strain>
    </source>
</reference>
<dbReference type="EMBL" id="HE806324">
    <property type="protein sequence ID" value="CCH62710.1"/>
    <property type="molecule type" value="Genomic_DNA"/>
</dbReference>
<keyword evidence="3" id="KW-0496">Mitochondrion</keyword>
<dbReference type="Proteomes" id="UP000002866">
    <property type="component" value="Chromosome 9"/>
</dbReference>
<dbReference type="AlphaFoldDB" id="I2H8K8"/>
<protein>
    <recommendedName>
        <fullName evidence="3">COX assembly mitochondrial protein</fullName>
    </recommendedName>
</protein>
<evidence type="ECO:0000256" key="1">
    <source>
        <dbReference type="ARBA" id="ARBA00007347"/>
    </source>
</evidence>
<keyword evidence="5" id="KW-1185">Reference proteome</keyword>
<dbReference type="KEGG" id="tbl:TBLA_0I00490"/>